<organism evidence="1">
    <name type="scientific">uncultured bacterium</name>
    <name type="common">gcode 4</name>
    <dbReference type="NCBI Taxonomy" id="1234023"/>
    <lineage>
        <taxon>Bacteria</taxon>
        <taxon>environmental samples</taxon>
    </lineage>
</organism>
<protein>
    <submittedName>
        <fullName evidence="1">Uncharacterized protein</fullName>
    </submittedName>
</protein>
<reference evidence="1" key="1">
    <citation type="journal article" date="2012" name="Science">
        <title>Fermentation, hydrogen, and sulfur metabolism in multiple uncultivated bacterial phyla.</title>
        <authorList>
            <person name="Wrighton K.C."/>
            <person name="Thomas B.C."/>
            <person name="Sharon I."/>
            <person name="Miller C.S."/>
            <person name="Castelle C.J."/>
            <person name="VerBerkmoes N.C."/>
            <person name="Wilkins M.J."/>
            <person name="Hettich R.L."/>
            <person name="Lipton M.S."/>
            <person name="Williams K.H."/>
            <person name="Long P.E."/>
            <person name="Banfield J.F."/>
        </authorList>
    </citation>
    <scope>NUCLEOTIDE SEQUENCE [LARGE SCALE GENOMIC DNA]</scope>
</reference>
<dbReference type="AlphaFoldDB" id="K1XI47"/>
<comment type="caution">
    <text evidence="1">The sequence shown here is derived from an EMBL/GenBank/DDBJ whole genome shotgun (WGS) entry which is preliminary data.</text>
</comment>
<proteinExistence type="predicted"/>
<name>K1XI47_9BACT</name>
<sequence length="91" mass="10520">MNQMSLITSTDICCQKKACFDNVSALFTENSDGSYDVILEINSNKFLVTMQNIADQIESLEIIATKWFVEISNKIVLMIKRLIEHLRYRLD</sequence>
<dbReference type="EMBL" id="AMFJ01036152">
    <property type="protein sequence ID" value="EKD24916.1"/>
    <property type="molecule type" value="Genomic_DNA"/>
</dbReference>
<accession>K1XI47</accession>
<gene>
    <name evidence="1" type="ORF">ACD_80C00145G0050</name>
</gene>
<evidence type="ECO:0000313" key="1">
    <source>
        <dbReference type="EMBL" id="EKD24916.1"/>
    </source>
</evidence>